<dbReference type="InterPro" id="IPR058245">
    <property type="entry name" value="NreC/VraR/RcsB-like_REC"/>
</dbReference>
<dbReference type="PROSITE" id="PS00622">
    <property type="entry name" value="HTH_LUXR_1"/>
    <property type="match status" value="1"/>
</dbReference>
<evidence type="ECO:0000256" key="1">
    <source>
        <dbReference type="ARBA" id="ARBA00022553"/>
    </source>
</evidence>
<gene>
    <name evidence="8" type="ORF">CCY01nite_36160</name>
</gene>
<dbReference type="EMBL" id="BKAU01000004">
    <property type="protein sequence ID" value="GEP97356.1"/>
    <property type="molecule type" value="Genomic_DNA"/>
</dbReference>
<evidence type="ECO:0000256" key="3">
    <source>
        <dbReference type="ARBA" id="ARBA00023125"/>
    </source>
</evidence>
<protein>
    <submittedName>
        <fullName evidence="8">DNA-binding response regulator</fullName>
    </submittedName>
</protein>
<keyword evidence="2" id="KW-0805">Transcription regulation</keyword>
<dbReference type="GO" id="GO:0000160">
    <property type="term" value="P:phosphorelay signal transduction system"/>
    <property type="evidence" value="ECO:0007669"/>
    <property type="project" value="InterPro"/>
</dbReference>
<dbReference type="Proteomes" id="UP000321436">
    <property type="component" value="Unassembled WGS sequence"/>
</dbReference>
<sequence>MSANKTDATLVIVDDHPIVIEGLQSLLQGEEGLHIVQSFTTGGAFLSFLKEQPHIDIVLLDITLPDLNGVEVCREIKIHAPDTKILIISNHNERSIIMQMLQQGASGYLLKNASGDELVHCIHEVLNGRIALSAEITAIMTRPVQNELKQIPHLTKREKQVLGMIAAGRTSASIADELCVSQFTVETHRRNLMQKFDASNTAALIKMAVEQRLL</sequence>
<reference evidence="8 9" key="1">
    <citation type="submission" date="2019-07" db="EMBL/GenBank/DDBJ databases">
        <title>Whole genome shotgun sequence of Chitinophaga cymbidii NBRC 109752.</title>
        <authorList>
            <person name="Hosoyama A."/>
            <person name="Uohara A."/>
            <person name="Ohji S."/>
            <person name="Ichikawa N."/>
        </authorList>
    </citation>
    <scope>NUCLEOTIDE SEQUENCE [LARGE SCALE GENOMIC DNA]</scope>
    <source>
        <strain evidence="8 9">NBRC 109752</strain>
    </source>
</reference>
<dbReference type="Pfam" id="PF00072">
    <property type="entry name" value="Response_reg"/>
    <property type="match status" value="1"/>
</dbReference>
<dbReference type="InterPro" id="IPR001789">
    <property type="entry name" value="Sig_transdc_resp-reg_receiver"/>
</dbReference>
<evidence type="ECO:0000256" key="5">
    <source>
        <dbReference type="PROSITE-ProRule" id="PRU00169"/>
    </source>
</evidence>
<evidence type="ECO:0000259" key="6">
    <source>
        <dbReference type="PROSITE" id="PS50043"/>
    </source>
</evidence>
<dbReference type="GO" id="GO:0006355">
    <property type="term" value="P:regulation of DNA-templated transcription"/>
    <property type="evidence" value="ECO:0007669"/>
    <property type="project" value="InterPro"/>
</dbReference>
<dbReference type="Gene3D" id="3.40.50.2300">
    <property type="match status" value="1"/>
</dbReference>
<dbReference type="SUPFAM" id="SSF46894">
    <property type="entry name" value="C-terminal effector domain of the bipartite response regulators"/>
    <property type="match status" value="1"/>
</dbReference>
<dbReference type="Pfam" id="PF00196">
    <property type="entry name" value="GerE"/>
    <property type="match status" value="1"/>
</dbReference>
<dbReference type="SMART" id="SM00421">
    <property type="entry name" value="HTH_LUXR"/>
    <property type="match status" value="1"/>
</dbReference>
<dbReference type="PROSITE" id="PS50043">
    <property type="entry name" value="HTH_LUXR_2"/>
    <property type="match status" value="1"/>
</dbReference>
<evidence type="ECO:0000313" key="8">
    <source>
        <dbReference type="EMBL" id="GEP97356.1"/>
    </source>
</evidence>
<organism evidence="8 9">
    <name type="scientific">Chitinophaga cymbidii</name>
    <dbReference type="NCBI Taxonomy" id="1096750"/>
    <lineage>
        <taxon>Bacteria</taxon>
        <taxon>Pseudomonadati</taxon>
        <taxon>Bacteroidota</taxon>
        <taxon>Chitinophagia</taxon>
        <taxon>Chitinophagales</taxon>
        <taxon>Chitinophagaceae</taxon>
        <taxon>Chitinophaga</taxon>
    </lineage>
</organism>
<evidence type="ECO:0000313" key="9">
    <source>
        <dbReference type="Proteomes" id="UP000321436"/>
    </source>
</evidence>
<dbReference type="CDD" id="cd06170">
    <property type="entry name" value="LuxR_C_like"/>
    <property type="match status" value="1"/>
</dbReference>
<dbReference type="SMART" id="SM00448">
    <property type="entry name" value="REC"/>
    <property type="match status" value="1"/>
</dbReference>
<dbReference type="PROSITE" id="PS50110">
    <property type="entry name" value="RESPONSE_REGULATORY"/>
    <property type="match status" value="1"/>
</dbReference>
<name>A0A512RNS8_9BACT</name>
<feature type="modified residue" description="4-aspartylphosphate" evidence="5">
    <location>
        <position position="61"/>
    </location>
</feature>
<dbReference type="AlphaFoldDB" id="A0A512RNS8"/>
<dbReference type="GO" id="GO:0003677">
    <property type="term" value="F:DNA binding"/>
    <property type="evidence" value="ECO:0007669"/>
    <property type="project" value="UniProtKB-KW"/>
</dbReference>
<keyword evidence="9" id="KW-1185">Reference proteome</keyword>
<keyword evidence="1 5" id="KW-0597">Phosphoprotein</keyword>
<dbReference type="InterPro" id="IPR011006">
    <property type="entry name" value="CheY-like_superfamily"/>
</dbReference>
<dbReference type="RefSeq" id="WP_146864839.1">
    <property type="nucleotide sequence ID" value="NZ_BKAU01000004.1"/>
</dbReference>
<keyword evidence="3 8" id="KW-0238">DNA-binding</keyword>
<feature type="domain" description="HTH luxR-type" evidence="6">
    <location>
        <begin position="147"/>
        <end position="212"/>
    </location>
</feature>
<dbReference type="InterPro" id="IPR039420">
    <property type="entry name" value="WalR-like"/>
</dbReference>
<dbReference type="SUPFAM" id="SSF52172">
    <property type="entry name" value="CheY-like"/>
    <property type="match status" value="1"/>
</dbReference>
<dbReference type="CDD" id="cd17535">
    <property type="entry name" value="REC_NarL-like"/>
    <property type="match status" value="1"/>
</dbReference>
<accession>A0A512RNS8</accession>
<evidence type="ECO:0000256" key="4">
    <source>
        <dbReference type="ARBA" id="ARBA00023163"/>
    </source>
</evidence>
<dbReference type="PANTHER" id="PTHR43214">
    <property type="entry name" value="TWO-COMPONENT RESPONSE REGULATOR"/>
    <property type="match status" value="1"/>
</dbReference>
<evidence type="ECO:0000256" key="2">
    <source>
        <dbReference type="ARBA" id="ARBA00023015"/>
    </source>
</evidence>
<proteinExistence type="predicted"/>
<dbReference type="InterPro" id="IPR000792">
    <property type="entry name" value="Tscrpt_reg_LuxR_C"/>
</dbReference>
<feature type="domain" description="Response regulatory" evidence="7">
    <location>
        <begin position="9"/>
        <end position="126"/>
    </location>
</feature>
<keyword evidence="4" id="KW-0804">Transcription</keyword>
<comment type="caution">
    <text evidence="8">The sequence shown here is derived from an EMBL/GenBank/DDBJ whole genome shotgun (WGS) entry which is preliminary data.</text>
</comment>
<dbReference type="OrthoDB" id="9797341at2"/>
<dbReference type="PANTHER" id="PTHR43214:SF41">
    <property type="entry name" value="NITRATE_NITRITE RESPONSE REGULATOR PROTEIN NARP"/>
    <property type="match status" value="1"/>
</dbReference>
<dbReference type="PRINTS" id="PR00038">
    <property type="entry name" value="HTHLUXR"/>
</dbReference>
<dbReference type="InterPro" id="IPR016032">
    <property type="entry name" value="Sig_transdc_resp-reg_C-effctor"/>
</dbReference>
<evidence type="ECO:0000259" key="7">
    <source>
        <dbReference type="PROSITE" id="PS50110"/>
    </source>
</evidence>